<organism evidence="6 7">
    <name type="scientific">Thiocystis violascens (strain ATCC 17096 / DSM 198 / 6111)</name>
    <name type="common">Chromatium violascens</name>
    <dbReference type="NCBI Taxonomy" id="765911"/>
    <lineage>
        <taxon>Bacteria</taxon>
        <taxon>Pseudomonadati</taxon>
        <taxon>Pseudomonadota</taxon>
        <taxon>Gammaproteobacteria</taxon>
        <taxon>Chromatiales</taxon>
        <taxon>Chromatiaceae</taxon>
        <taxon>Thiocystis</taxon>
    </lineage>
</organism>
<dbReference type="PANTHER" id="PTHR33867">
    <property type="entry name" value="RIBOSOME MATURATION FACTOR RIMP"/>
    <property type="match status" value="1"/>
</dbReference>
<dbReference type="Pfam" id="PF17384">
    <property type="entry name" value="DUF150_C"/>
    <property type="match status" value="1"/>
</dbReference>
<evidence type="ECO:0000313" key="7">
    <source>
        <dbReference type="Proteomes" id="UP000006062"/>
    </source>
</evidence>
<sequence>MQSADSSITKLARGVVEPMGYELVGVEFFPHGASGATLRVYIDHERGITVDDCTAVSHQLSGVLDVEDPLPGHYDLEVSSPGIDRPLVFPEHFQRFAGRRVRIRLAEKLDGRRRLEGMLLGFEAGTIKLDADDRLWEIPLDDVESARLVYEFRASGETARNDDD</sequence>
<feature type="domain" description="Ribosome maturation factor RimP N-terminal" evidence="4">
    <location>
        <begin position="12"/>
        <end position="84"/>
    </location>
</feature>
<reference evidence="6 7" key="1">
    <citation type="submission" date="2012-06" db="EMBL/GenBank/DDBJ databases">
        <title>Complete sequence of Thiocystis violascens DSM 198.</title>
        <authorList>
            <consortium name="US DOE Joint Genome Institute"/>
            <person name="Lucas S."/>
            <person name="Han J."/>
            <person name="Lapidus A."/>
            <person name="Cheng J.-F."/>
            <person name="Goodwin L."/>
            <person name="Pitluck S."/>
            <person name="Peters L."/>
            <person name="Ovchinnikova G."/>
            <person name="Teshima H."/>
            <person name="Detter J.C."/>
            <person name="Han C."/>
            <person name="Tapia R."/>
            <person name="Land M."/>
            <person name="Hauser L."/>
            <person name="Kyrpides N."/>
            <person name="Ivanova N."/>
            <person name="Pagani I."/>
            <person name="Vogl K."/>
            <person name="Liu Z."/>
            <person name="Frigaard N.-U."/>
            <person name="Bryant D."/>
            <person name="Woyke T."/>
        </authorList>
    </citation>
    <scope>NUCLEOTIDE SEQUENCE [LARGE SCALE GENOMIC DNA]</scope>
    <source>
        <strain evidence="7">ATCC 17096 / DSM 198 / 6111</strain>
    </source>
</reference>
<dbReference type="GO" id="GO:0005829">
    <property type="term" value="C:cytosol"/>
    <property type="evidence" value="ECO:0007669"/>
    <property type="project" value="TreeGrafter"/>
</dbReference>
<dbReference type="Gene3D" id="3.30.300.70">
    <property type="entry name" value="RimP-like superfamily, N-terminal"/>
    <property type="match status" value="1"/>
</dbReference>
<comment type="similarity">
    <text evidence="3">Belongs to the RimP family.</text>
</comment>
<dbReference type="STRING" id="765911.Thivi_3166"/>
<dbReference type="InterPro" id="IPR028989">
    <property type="entry name" value="RimP_N"/>
</dbReference>
<dbReference type="InterPro" id="IPR028998">
    <property type="entry name" value="RimP_C"/>
</dbReference>
<dbReference type="NCBIfam" id="NF000927">
    <property type="entry name" value="PRK00092.1-1"/>
    <property type="match status" value="1"/>
</dbReference>
<evidence type="ECO:0000256" key="3">
    <source>
        <dbReference type="HAMAP-Rule" id="MF_01077"/>
    </source>
</evidence>
<evidence type="ECO:0000256" key="1">
    <source>
        <dbReference type="ARBA" id="ARBA00022490"/>
    </source>
</evidence>
<dbReference type="Proteomes" id="UP000006062">
    <property type="component" value="Chromosome"/>
</dbReference>
<evidence type="ECO:0000313" key="6">
    <source>
        <dbReference type="EMBL" id="AFL75043.1"/>
    </source>
</evidence>
<dbReference type="AlphaFoldDB" id="I3YDH5"/>
<feature type="domain" description="Ribosome maturation factor RimP C-terminal" evidence="5">
    <location>
        <begin position="89"/>
        <end position="152"/>
    </location>
</feature>
<dbReference type="KEGG" id="tvi:Thivi_3166"/>
<dbReference type="InterPro" id="IPR003728">
    <property type="entry name" value="Ribosome_maturation_RimP"/>
</dbReference>
<accession>I3YDH5</accession>
<dbReference type="PANTHER" id="PTHR33867:SF1">
    <property type="entry name" value="RIBOSOME MATURATION FACTOR RIMP"/>
    <property type="match status" value="1"/>
</dbReference>
<evidence type="ECO:0000259" key="4">
    <source>
        <dbReference type="Pfam" id="PF02576"/>
    </source>
</evidence>
<dbReference type="EMBL" id="CP003154">
    <property type="protein sequence ID" value="AFL75043.1"/>
    <property type="molecule type" value="Genomic_DNA"/>
</dbReference>
<comment type="subcellular location">
    <subcellularLocation>
        <location evidence="3">Cytoplasm</location>
    </subcellularLocation>
</comment>
<dbReference type="InterPro" id="IPR036847">
    <property type="entry name" value="RimP_C_sf"/>
</dbReference>
<evidence type="ECO:0000256" key="2">
    <source>
        <dbReference type="ARBA" id="ARBA00022517"/>
    </source>
</evidence>
<dbReference type="eggNOG" id="COG0779">
    <property type="taxonomic scope" value="Bacteria"/>
</dbReference>
<evidence type="ECO:0000259" key="5">
    <source>
        <dbReference type="Pfam" id="PF17384"/>
    </source>
</evidence>
<dbReference type="RefSeq" id="WP_014779456.1">
    <property type="nucleotide sequence ID" value="NC_018012.1"/>
</dbReference>
<dbReference type="InterPro" id="IPR035956">
    <property type="entry name" value="RimP_N_sf"/>
</dbReference>
<keyword evidence="2 3" id="KW-0690">Ribosome biogenesis</keyword>
<keyword evidence="7" id="KW-1185">Reference proteome</keyword>
<dbReference type="SUPFAM" id="SSF74942">
    <property type="entry name" value="YhbC-like, C-terminal domain"/>
    <property type="match status" value="1"/>
</dbReference>
<dbReference type="Pfam" id="PF02576">
    <property type="entry name" value="RimP_N"/>
    <property type="match status" value="1"/>
</dbReference>
<dbReference type="SUPFAM" id="SSF75420">
    <property type="entry name" value="YhbC-like, N-terminal domain"/>
    <property type="match status" value="1"/>
</dbReference>
<dbReference type="CDD" id="cd01734">
    <property type="entry name" value="YlxS_C"/>
    <property type="match status" value="1"/>
</dbReference>
<dbReference type="FunFam" id="3.30.300.70:FF:000001">
    <property type="entry name" value="Ribosome maturation factor RimP"/>
    <property type="match status" value="1"/>
</dbReference>
<dbReference type="GO" id="GO:0000028">
    <property type="term" value="P:ribosomal small subunit assembly"/>
    <property type="evidence" value="ECO:0007669"/>
    <property type="project" value="TreeGrafter"/>
</dbReference>
<dbReference type="HAMAP" id="MF_01077">
    <property type="entry name" value="RimP"/>
    <property type="match status" value="1"/>
</dbReference>
<protein>
    <recommendedName>
        <fullName evidence="3">Ribosome maturation factor RimP</fullName>
    </recommendedName>
</protein>
<dbReference type="GO" id="GO:0006412">
    <property type="term" value="P:translation"/>
    <property type="evidence" value="ECO:0007669"/>
    <property type="project" value="TreeGrafter"/>
</dbReference>
<gene>
    <name evidence="3" type="primary">rimP</name>
    <name evidence="6" type="ordered locus">Thivi_3166</name>
</gene>
<dbReference type="Gene3D" id="2.30.30.180">
    <property type="entry name" value="Ribosome maturation factor RimP, C-terminal domain"/>
    <property type="match status" value="1"/>
</dbReference>
<proteinExistence type="inferred from homology"/>
<dbReference type="HOGENOM" id="CLU_070525_1_1_6"/>
<keyword evidence="1 3" id="KW-0963">Cytoplasm</keyword>
<dbReference type="OrthoDB" id="9805006at2"/>
<name>I3YDH5_THIV6</name>
<comment type="function">
    <text evidence="3">Required for maturation of 30S ribosomal subunits.</text>
</comment>